<name>A0A256SMK6_LIMRT</name>
<accession>A0A256SMK6</accession>
<protein>
    <submittedName>
        <fullName evidence="1">Uncharacterized protein</fullName>
    </submittedName>
</protein>
<comment type="caution">
    <text evidence="1">The sequence shown here is derived from an EMBL/GenBank/DDBJ whole genome shotgun (WGS) entry which is preliminary data.</text>
</comment>
<dbReference type="AlphaFoldDB" id="A0A256SMK6"/>
<gene>
    <name evidence="1" type="ORF">CBF96_08690</name>
</gene>
<reference evidence="1 2" key="2">
    <citation type="submission" date="2017-09" db="EMBL/GenBank/DDBJ databases">
        <title>Tripartite evolution among Lactobacillus johnsonii, Lactobacillus taiwanensis, Lactobacillus reuteri and their rodent host.</title>
        <authorList>
            <person name="Wang T."/>
            <person name="Knowles S."/>
            <person name="Cheng C."/>
        </authorList>
    </citation>
    <scope>NUCLEOTIDE SEQUENCE [LARGE SCALE GENOMIC DNA]</scope>
    <source>
        <strain evidence="1 2">114h</strain>
    </source>
</reference>
<organism evidence="1 2">
    <name type="scientific">Limosilactobacillus reuteri</name>
    <name type="common">Lactobacillus reuteri</name>
    <dbReference type="NCBI Taxonomy" id="1598"/>
    <lineage>
        <taxon>Bacteria</taxon>
        <taxon>Bacillati</taxon>
        <taxon>Bacillota</taxon>
        <taxon>Bacilli</taxon>
        <taxon>Lactobacillales</taxon>
        <taxon>Lactobacillaceae</taxon>
        <taxon>Limosilactobacillus</taxon>
    </lineage>
</organism>
<dbReference type="EMBL" id="NGPL01000061">
    <property type="protein sequence ID" value="OYS67819.1"/>
    <property type="molecule type" value="Genomic_DNA"/>
</dbReference>
<sequence>MELKDIKGIDAILDQAKIYSIVSEQLADNLQDFKNQIKSQQNEGDYNEILKLLSDAESLIYQASSKLAEVDPD</sequence>
<dbReference type="RefSeq" id="WP_094537326.1">
    <property type="nucleotide sequence ID" value="NZ_NGPL01000061.1"/>
</dbReference>
<dbReference type="Proteomes" id="UP000215747">
    <property type="component" value="Unassembled WGS sequence"/>
</dbReference>
<proteinExistence type="predicted"/>
<reference evidence="2" key="1">
    <citation type="submission" date="2017-05" db="EMBL/GenBank/DDBJ databases">
        <authorList>
            <person name="Lin X.B."/>
            <person name="Stothard P."/>
            <person name="Tasseva G."/>
            <person name="Walter J."/>
        </authorList>
    </citation>
    <scope>NUCLEOTIDE SEQUENCE [LARGE SCALE GENOMIC DNA]</scope>
    <source>
        <strain evidence="2">114h</strain>
    </source>
</reference>
<evidence type="ECO:0000313" key="2">
    <source>
        <dbReference type="Proteomes" id="UP000215747"/>
    </source>
</evidence>
<evidence type="ECO:0000313" key="1">
    <source>
        <dbReference type="EMBL" id="OYS67819.1"/>
    </source>
</evidence>